<evidence type="ECO:0000313" key="4">
    <source>
        <dbReference type="EMBL" id="SCE83547.1"/>
    </source>
</evidence>
<evidence type="ECO:0000256" key="1">
    <source>
        <dbReference type="SAM" id="MobiDB-lite"/>
    </source>
</evidence>
<name>A0A1C4VHS5_9ACTN</name>
<protein>
    <recommendedName>
        <fullName evidence="3">DUF4190 domain-containing protein</fullName>
    </recommendedName>
</protein>
<evidence type="ECO:0000256" key="2">
    <source>
        <dbReference type="SAM" id="Phobius"/>
    </source>
</evidence>
<dbReference type="InterPro" id="IPR025241">
    <property type="entry name" value="DUF4190"/>
</dbReference>
<dbReference type="Pfam" id="PF13828">
    <property type="entry name" value="DUF4190"/>
    <property type="match status" value="1"/>
</dbReference>
<evidence type="ECO:0000259" key="3">
    <source>
        <dbReference type="Pfam" id="PF13828"/>
    </source>
</evidence>
<dbReference type="Proteomes" id="UP000199629">
    <property type="component" value="Unassembled WGS sequence"/>
</dbReference>
<dbReference type="AlphaFoldDB" id="A0A1C4VHS5"/>
<feature type="transmembrane region" description="Helical" evidence="2">
    <location>
        <begin position="97"/>
        <end position="128"/>
    </location>
</feature>
<dbReference type="RefSeq" id="WP_091260771.1">
    <property type="nucleotide sequence ID" value="NZ_FMCS01000002.1"/>
</dbReference>
<feature type="domain" description="DUF4190" evidence="3">
    <location>
        <begin position="97"/>
        <end position="164"/>
    </location>
</feature>
<reference evidence="5" key="1">
    <citation type="submission" date="2016-06" db="EMBL/GenBank/DDBJ databases">
        <authorList>
            <person name="Varghese N."/>
            <person name="Submissions Spin"/>
        </authorList>
    </citation>
    <scope>NUCLEOTIDE SEQUENCE [LARGE SCALE GENOMIC DNA]</scope>
    <source>
        <strain evidence="5">DSM 45246</strain>
    </source>
</reference>
<sequence length="188" mass="18605">MTYPPPSGGWHDPSAAAGPQSSPPADPTLPMAGAPIPSQPTAADPYAGAASPYSAPAGGDPYAAGYAPGAYPQPGAYPPPAGYPGYGYPPAPKQNGLAIAAMIVSIIGALGLCGYGLGGYIGVVGAILGHVSRKQIRERGEGGEGFATAGIIVGWIATALAVLATIAIVIFIVWAANQDPSSFDSTTD</sequence>
<dbReference type="EMBL" id="FMCS01000002">
    <property type="protein sequence ID" value="SCE83547.1"/>
    <property type="molecule type" value="Genomic_DNA"/>
</dbReference>
<feature type="transmembrane region" description="Helical" evidence="2">
    <location>
        <begin position="149"/>
        <end position="176"/>
    </location>
</feature>
<feature type="region of interest" description="Disordered" evidence="1">
    <location>
        <begin position="1"/>
        <end position="51"/>
    </location>
</feature>
<keyword evidence="5" id="KW-1185">Reference proteome</keyword>
<feature type="compositionally biased region" description="Low complexity" evidence="1">
    <location>
        <begin position="42"/>
        <end position="51"/>
    </location>
</feature>
<keyword evidence="2" id="KW-0812">Transmembrane</keyword>
<evidence type="ECO:0000313" key="5">
    <source>
        <dbReference type="Proteomes" id="UP000199629"/>
    </source>
</evidence>
<accession>A0A1C4VHS5</accession>
<organism evidence="4 5">
    <name type="scientific">Micromonospora chaiyaphumensis</name>
    <dbReference type="NCBI Taxonomy" id="307119"/>
    <lineage>
        <taxon>Bacteria</taxon>
        <taxon>Bacillati</taxon>
        <taxon>Actinomycetota</taxon>
        <taxon>Actinomycetes</taxon>
        <taxon>Micromonosporales</taxon>
        <taxon>Micromonosporaceae</taxon>
        <taxon>Micromonospora</taxon>
    </lineage>
</organism>
<keyword evidence="2" id="KW-0472">Membrane</keyword>
<gene>
    <name evidence="4" type="ORF">GA0070214_102394</name>
</gene>
<keyword evidence="2" id="KW-1133">Transmembrane helix</keyword>
<proteinExistence type="predicted"/>